<name>A0A2P2NTP6_RHIMU</name>
<sequence length="25" mass="2900">MLQTKKILHTNTKYPTVPPMTKKSL</sequence>
<organism evidence="2">
    <name type="scientific">Rhizophora mucronata</name>
    <name type="common">Asiatic mangrove</name>
    <dbReference type="NCBI Taxonomy" id="61149"/>
    <lineage>
        <taxon>Eukaryota</taxon>
        <taxon>Viridiplantae</taxon>
        <taxon>Streptophyta</taxon>
        <taxon>Embryophyta</taxon>
        <taxon>Tracheophyta</taxon>
        <taxon>Spermatophyta</taxon>
        <taxon>Magnoliopsida</taxon>
        <taxon>eudicotyledons</taxon>
        <taxon>Gunneridae</taxon>
        <taxon>Pentapetalae</taxon>
        <taxon>rosids</taxon>
        <taxon>fabids</taxon>
        <taxon>Malpighiales</taxon>
        <taxon>Rhizophoraceae</taxon>
        <taxon>Rhizophora</taxon>
    </lineage>
</organism>
<dbReference type="EMBL" id="GGEC01065351">
    <property type="protein sequence ID" value="MBX45835.1"/>
    <property type="molecule type" value="Transcribed_RNA"/>
</dbReference>
<evidence type="ECO:0000256" key="1">
    <source>
        <dbReference type="SAM" id="MobiDB-lite"/>
    </source>
</evidence>
<feature type="region of interest" description="Disordered" evidence="1">
    <location>
        <begin position="1"/>
        <end position="25"/>
    </location>
</feature>
<feature type="compositionally biased region" description="Polar residues" evidence="1">
    <location>
        <begin position="1"/>
        <end position="14"/>
    </location>
</feature>
<protein>
    <submittedName>
        <fullName evidence="2">Uncharacterized protein</fullName>
    </submittedName>
</protein>
<evidence type="ECO:0000313" key="2">
    <source>
        <dbReference type="EMBL" id="MBX45835.1"/>
    </source>
</evidence>
<reference evidence="2" key="1">
    <citation type="submission" date="2018-02" db="EMBL/GenBank/DDBJ databases">
        <title>Rhizophora mucronata_Transcriptome.</title>
        <authorList>
            <person name="Meera S.P."/>
            <person name="Sreeshan A."/>
            <person name="Augustine A."/>
        </authorList>
    </citation>
    <scope>NUCLEOTIDE SEQUENCE</scope>
    <source>
        <tissue evidence="2">Leaf</tissue>
    </source>
</reference>
<accession>A0A2P2NTP6</accession>
<proteinExistence type="predicted"/>
<dbReference type="AlphaFoldDB" id="A0A2P2NTP6"/>